<dbReference type="InterPro" id="IPR036866">
    <property type="entry name" value="RibonucZ/Hydroxyglut_hydro"/>
</dbReference>
<dbReference type="Gene3D" id="3.60.15.10">
    <property type="entry name" value="Ribonuclease Z/Hydroxyacylglutathione hydrolase-like"/>
    <property type="match status" value="1"/>
</dbReference>
<evidence type="ECO:0000313" key="1">
    <source>
        <dbReference type="EMBL" id="KAK6304205.1"/>
    </source>
</evidence>
<gene>
    <name evidence="1" type="ORF">J4Q44_G00247910</name>
</gene>
<organism evidence="1 2">
    <name type="scientific">Coregonus suidteri</name>
    <dbReference type="NCBI Taxonomy" id="861788"/>
    <lineage>
        <taxon>Eukaryota</taxon>
        <taxon>Metazoa</taxon>
        <taxon>Chordata</taxon>
        <taxon>Craniata</taxon>
        <taxon>Vertebrata</taxon>
        <taxon>Euteleostomi</taxon>
        <taxon>Actinopterygii</taxon>
        <taxon>Neopterygii</taxon>
        <taxon>Teleostei</taxon>
        <taxon>Protacanthopterygii</taxon>
        <taxon>Salmoniformes</taxon>
        <taxon>Salmonidae</taxon>
        <taxon>Coregoninae</taxon>
        <taxon>Coregonus</taxon>
    </lineage>
</organism>
<sequence length="127" mass="14346">MENVIIIQVLYYCYKCTIRICYFCSMAAKLKTEISAARGGERPAPYSTTCRAGRGQIVHHLGIQRKENHGLEGMDALPYIDLIDPSVIDLLLISHFHLDHCGGMPWLQLQRENLDDPCHPGHLLLSD</sequence>
<proteinExistence type="predicted"/>
<dbReference type="EMBL" id="JAGTTL010000023">
    <property type="protein sequence ID" value="KAK6304205.1"/>
    <property type="molecule type" value="Genomic_DNA"/>
</dbReference>
<evidence type="ECO:0008006" key="3">
    <source>
        <dbReference type="Google" id="ProtNLM"/>
    </source>
</evidence>
<comment type="caution">
    <text evidence="1">The sequence shown here is derived from an EMBL/GenBank/DDBJ whole genome shotgun (WGS) entry which is preliminary data.</text>
</comment>
<accession>A0AAN8QGT7</accession>
<keyword evidence="2" id="KW-1185">Reference proteome</keyword>
<dbReference type="Proteomes" id="UP001356427">
    <property type="component" value="Unassembled WGS sequence"/>
</dbReference>
<protein>
    <recommendedName>
        <fullName evidence="3">Metallo-beta-lactamase domain-containing protein</fullName>
    </recommendedName>
</protein>
<reference evidence="1 2" key="1">
    <citation type="submission" date="2021-04" db="EMBL/GenBank/DDBJ databases">
        <authorList>
            <person name="De Guttry C."/>
            <person name="Zahm M."/>
            <person name="Klopp C."/>
            <person name="Cabau C."/>
            <person name="Louis A."/>
            <person name="Berthelot C."/>
            <person name="Parey E."/>
            <person name="Roest Crollius H."/>
            <person name="Montfort J."/>
            <person name="Robinson-Rechavi M."/>
            <person name="Bucao C."/>
            <person name="Bouchez O."/>
            <person name="Gislard M."/>
            <person name="Lluch J."/>
            <person name="Milhes M."/>
            <person name="Lampietro C."/>
            <person name="Lopez Roques C."/>
            <person name="Donnadieu C."/>
            <person name="Braasch I."/>
            <person name="Desvignes T."/>
            <person name="Postlethwait J."/>
            <person name="Bobe J."/>
            <person name="Wedekind C."/>
            <person name="Guiguen Y."/>
        </authorList>
    </citation>
    <scope>NUCLEOTIDE SEQUENCE [LARGE SCALE GENOMIC DNA]</scope>
    <source>
        <strain evidence="1">Cs_M1</strain>
        <tissue evidence="1">Blood</tissue>
    </source>
</reference>
<evidence type="ECO:0000313" key="2">
    <source>
        <dbReference type="Proteomes" id="UP001356427"/>
    </source>
</evidence>
<name>A0AAN8QGT7_9TELE</name>
<dbReference type="SUPFAM" id="SSF56281">
    <property type="entry name" value="Metallo-hydrolase/oxidoreductase"/>
    <property type="match status" value="1"/>
</dbReference>
<dbReference type="AlphaFoldDB" id="A0AAN8QGT7"/>